<name>A0A4Y2FTK8_ARAVE</name>
<evidence type="ECO:0000313" key="2">
    <source>
        <dbReference type="EMBL" id="GBM43948.1"/>
    </source>
</evidence>
<dbReference type="EMBL" id="BGPR01096985">
    <property type="protein sequence ID" value="GBM43916.1"/>
    <property type="molecule type" value="Genomic_DNA"/>
</dbReference>
<gene>
    <name evidence="2" type="ORF">AVEN_146595_1</name>
    <name evidence="1" type="ORF">AVEN_195265_1</name>
</gene>
<organism evidence="1 3">
    <name type="scientific">Araneus ventricosus</name>
    <name type="common">Orbweaver spider</name>
    <name type="synonym">Epeira ventricosa</name>
    <dbReference type="NCBI Taxonomy" id="182803"/>
    <lineage>
        <taxon>Eukaryota</taxon>
        <taxon>Metazoa</taxon>
        <taxon>Ecdysozoa</taxon>
        <taxon>Arthropoda</taxon>
        <taxon>Chelicerata</taxon>
        <taxon>Arachnida</taxon>
        <taxon>Araneae</taxon>
        <taxon>Araneomorphae</taxon>
        <taxon>Entelegynae</taxon>
        <taxon>Araneoidea</taxon>
        <taxon>Araneidae</taxon>
        <taxon>Araneus</taxon>
    </lineage>
</organism>
<reference evidence="1 3" key="1">
    <citation type="journal article" date="2019" name="Sci. Rep.">
        <title>Orb-weaving spider Araneus ventricosus genome elucidates the spidroin gene catalogue.</title>
        <authorList>
            <person name="Kono N."/>
            <person name="Nakamura H."/>
            <person name="Ohtoshi R."/>
            <person name="Moran D.A.P."/>
            <person name="Shinohara A."/>
            <person name="Yoshida Y."/>
            <person name="Fujiwara M."/>
            <person name="Mori M."/>
            <person name="Tomita M."/>
            <person name="Arakawa K."/>
        </authorList>
    </citation>
    <scope>NUCLEOTIDE SEQUENCE [LARGE SCALE GENOMIC DNA]</scope>
</reference>
<evidence type="ECO:0000313" key="3">
    <source>
        <dbReference type="Proteomes" id="UP000499080"/>
    </source>
</evidence>
<dbReference type="EMBL" id="BGPR01096997">
    <property type="protein sequence ID" value="GBM43948.1"/>
    <property type="molecule type" value="Genomic_DNA"/>
</dbReference>
<sequence>MTLIFPEWRKKKRRKGKNRINHDLARFAYRAVPYRIVFWSVTRVICPPGGASHCCRSRTCPPSCHPTMGDHIHQLRVVQLPADESGIWNDISDGRKRLGVAHFSSRSVAAGCCHSLCSNRPLPIHIWDPFHTVEHPVSPDCSNRGGPRANFLTAGTVVYYN</sequence>
<dbReference type="Proteomes" id="UP000499080">
    <property type="component" value="Unassembled WGS sequence"/>
</dbReference>
<dbReference type="AlphaFoldDB" id="A0A4Y2FTK8"/>
<keyword evidence="3" id="KW-1185">Reference proteome</keyword>
<accession>A0A4Y2FTK8</accession>
<protein>
    <submittedName>
        <fullName evidence="1">Uncharacterized protein</fullName>
    </submittedName>
</protein>
<proteinExistence type="predicted"/>
<comment type="caution">
    <text evidence="1">The sequence shown here is derived from an EMBL/GenBank/DDBJ whole genome shotgun (WGS) entry which is preliminary data.</text>
</comment>
<evidence type="ECO:0000313" key="1">
    <source>
        <dbReference type="EMBL" id="GBM43916.1"/>
    </source>
</evidence>